<evidence type="ECO:0000256" key="6">
    <source>
        <dbReference type="RuleBase" id="RU000716"/>
    </source>
</evidence>
<keyword evidence="5 6" id="KW-0804">Transcription</keyword>
<dbReference type="InterPro" id="IPR013249">
    <property type="entry name" value="RNA_pol_sigma70_r4_t2"/>
</dbReference>
<dbReference type="GO" id="GO:0003677">
    <property type="term" value="F:DNA binding"/>
    <property type="evidence" value="ECO:0007669"/>
    <property type="project" value="UniProtKB-KW"/>
</dbReference>
<evidence type="ECO:0000256" key="2">
    <source>
        <dbReference type="ARBA" id="ARBA00023015"/>
    </source>
</evidence>
<evidence type="ECO:0000259" key="10">
    <source>
        <dbReference type="Pfam" id="PF18557"/>
    </source>
</evidence>
<dbReference type="OrthoDB" id="9797134at2"/>
<dbReference type="SUPFAM" id="SSF88659">
    <property type="entry name" value="Sigma3 and sigma4 domains of RNA polymerase sigma factors"/>
    <property type="match status" value="1"/>
</dbReference>
<accession>A0A5C4LD42</accession>
<feature type="compositionally biased region" description="Polar residues" evidence="7">
    <location>
        <begin position="17"/>
        <end position="30"/>
    </location>
</feature>
<organism evidence="11 12">
    <name type="scientific">Methylobacterium terricola</name>
    <dbReference type="NCBI Taxonomy" id="2583531"/>
    <lineage>
        <taxon>Bacteria</taxon>
        <taxon>Pseudomonadati</taxon>
        <taxon>Pseudomonadota</taxon>
        <taxon>Alphaproteobacteria</taxon>
        <taxon>Hyphomicrobiales</taxon>
        <taxon>Methylobacteriaceae</taxon>
        <taxon>Methylobacterium</taxon>
    </lineage>
</organism>
<keyword evidence="2 6" id="KW-0805">Transcription regulation</keyword>
<dbReference type="Gene3D" id="1.10.1740.10">
    <property type="match status" value="1"/>
</dbReference>
<dbReference type="InterPro" id="IPR007627">
    <property type="entry name" value="RNA_pol_sigma70_r2"/>
</dbReference>
<keyword evidence="3 6" id="KW-0731">Sigma factor</keyword>
<dbReference type="PROSITE" id="PS01063">
    <property type="entry name" value="SIGMA70_ECF"/>
    <property type="match status" value="1"/>
</dbReference>
<dbReference type="EMBL" id="VDDA01000015">
    <property type="protein sequence ID" value="TNC09882.1"/>
    <property type="molecule type" value="Genomic_DNA"/>
</dbReference>
<reference evidence="11 12" key="1">
    <citation type="submission" date="2019-06" db="EMBL/GenBank/DDBJ databases">
        <title>Genome of Methylobacterium sp. 17Sr1-39.</title>
        <authorList>
            <person name="Seo T."/>
        </authorList>
    </citation>
    <scope>NUCLEOTIDE SEQUENCE [LARGE SCALE GENOMIC DNA]</scope>
    <source>
        <strain evidence="11 12">17Sr1-39</strain>
    </source>
</reference>
<protein>
    <recommendedName>
        <fullName evidence="6">RNA polymerase sigma factor</fullName>
    </recommendedName>
</protein>
<dbReference type="CDD" id="cd06171">
    <property type="entry name" value="Sigma70_r4"/>
    <property type="match status" value="1"/>
</dbReference>
<dbReference type="InterPro" id="IPR039425">
    <property type="entry name" value="RNA_pol_sigma-70-like"/>
</dbReference>
<dbReference type="InterPro" id="IPR000838">
    <property type="entry name" value="RNA_pol_sigma70_ECF_CS"/>
</dbReference>
<evidence type="ECO:0000259" key="9">
    <source>
        <dbReference type="Pfam" id="PF08281"/>
    </source>
</evidence>
<keyword evidence="12" id="KW-1185">Reference proteome</keyword>
<dbReference type="Gene3D" id="1.10.10.10">
    <property type="entry name" value="Winged helix-like DNA-binding domain superfamily/Winged helix DNA-binding domain"/>
    <property type="match status" value="1"/>
</dbReference>
<gene>
    <name evidence="11" type="ORF">FF100_25145</name>
</gene>
<comment type="caution">
    <text evidence="11">The sequence shown here is derived from an EMBL/GenBank/DDBJ whole genome shotgun (WGS) entry which is preliminary data.</text>
</comment>
<sequence>MTQSTPPGPPDAASAETVASGTVSSQSGPSGRTALPLSPPALPQSVQEHLGERLRAHYAAVAEEPAPSAFADLLARLEQALAIMGAPKKDRFREDLLAAAPALRRFALTLTANPVRADDLVQDTMLKAWQNRDRFEAGTNLSAWLFTIMRNAFYSEHRKRAREVEDTEGVYSARLTSAPNQGDRLDVQDLQAALNKLVAEQREALMLVAVGDLSYEDAAALMQCKVGTVKSRVCRARDKLAELLGYSGGELGADRLTRSVMGHSGALALDS</sequence>
<dbReference type="PANTHER" id="PTHR43133:SF25">
    <property type="entry name" value="RNA POLYMERASE SIGMA FACTOR RFAY-RELATED"/>
    <property type="match status" value="1"/>
</dbReference>
<comment type="similarity">
    <text evidence="1 6">Belongs to the sigma-70 factor family. ECF subfamily.</text>
</comment>
<dbReference type="Proteomes" id="UP000305267">
    <property type="component" value="Unassembled WGS sequence"/>
</dbReference>
<dbReference type="InterPro" id="IPR013325">
    <property type="entry name" value="RNA_pol_sigma_r2"/>
</dbReference>
<dbReference type="InterPro" id="IPR014284">
    <property type="entry name" value="RNA_pol_sigma-70_dom"/>
</dbReference>
<evidence type="ECO:0000256" key="4">
    <source>
        <dbReference type="ARBA" id="ARBA00023125"/>
    </source>
</evidence>
<evidence type="ECO:0000256" key="1">
    <source>
        <dbReference type="ARBA" id="ARBA00010641"/>
    </source>
</evidence>
<feature type="region of interest" description="Disordered" evidence="7">
    <location>
        <begin position="1"/>
        <end position="43"/>
    </location>
</feature>
<feature type="compositionally biased region" description="Pro residues" evidence="7">
    <location>
        <begin position="1"/>
        <end position="10"/>
    </location>
</feature>
<evidence type="ECO:0000256" key="5">
    <source>
        <dbReference type="ARBA" id="ARBA00023163"/>
    </source>
</evidence>
<dbReference type="RefSeq" id="WP_139038509.1">
    <property type="nucleotide sequence ID" value="NZ_VDDA01000015.1"/>
</dbReference>
<dbReference type="PANTHER" id="PTHR43133">
    <property type="entry name" value="RNA POLYMERASE ECF-TYPE SIGMA FACTO"/>
    <property type="match status" value="1"/>
</dbReference>
<dbReference type="Pfam" id="PF08281">
    <property type="entry name" value="Sigma70_r4_2"/>
    <property type="match status" value="1"/>
</dbReference>
<dbReference type="AlphaFoldDB" id="A0A5C4LD42"/>
<feature type="domain" description="Anti-sigma factor NepR" evidence="10">
    <location>
        <begin position="47"/>
        <end position="80"/>
    </location>
</feature>
<proteinExistence type="inferred from homology"/>
<feature type="domain" description="RNA polymerase sigma-70 region 2" evidence="8">
    <location>
        <begin position="100"/>
        <end position="162"/>
    </location>
</feature>
<name>A0A5C4LD42_9HYPH</name>
<dbReference type="NCBIfam" id="TIGR02937">
    <property type="entry name" value="sigma70-ECF"/>
    <property type="match status" value="1"/>
</dbReference>
<dbReference type="InterPro" id="IPR041649">
    <property type="entry name" value="NepR"/>
</dbReference>
<dbReference type="Pfam" id="PF04542">
    <property type="entry name" value="Sigma70_r2"/>
    <property type="match status" value="1"/>
</dbReference>
<dbReference type="InterPro" id="IPR036388">
    <property type="entry name" value="WH-like_DNA-bd_sf"/>
</dbReference>
<dbReference type="InterPro" id="IPR013324">
    <property type="entry name" value="RNA_pol_sigma_r3/r4-like"/>
</dbReference>
<evidence type="ECO:0000259" key="8">
    <source>
        <dbReference type="Pfam" id="PF04542"/>
    </source>
</evidence>
<dbReference type="SUPFAM" id="SSF88946">
    <property type="entry name" value="Sigma2 domain of RNA polymerase sigma factors"/>
    <property type="match status" value="1"/>
</dbReference>
<evidence type="ECO:0000256" key="3">
    <source>
        <dbReference type="ARBA" id="ARBA00023082"/>
    </source>
</evidence>
<evidence type="ECO:0000313" key="11">
    <source>
        <dbReference type="EMBL" id="TNC09882.1"/>
    </source>
</evidence>
<dbReference type="GO" id="GO:0006352">
    <property type="term" value="P:DNA-templated transcription initiation"/>
    <property type="evidence" value="ECO:0007669"/>
    <property type="project" value="InterPro"/>
</dbReference>
<evidence type="ECO:0000313" key="12">
    <source>
        <dbReference type="Proteomes" id="UP000305267"/>
    </source>
</evidence>
<feature type="domain" description="RNA polymerase sigma factor 70 region 4 type 2" evidence="9">
    <location>
        <begin position="189"/>
        <end position="240"/>
    </location>
</feature>
<dbReference type="Pfam" id="PF18557">
    <property type="entry name" value="NepR"/>
    <property type="match status" value="1"/>
</dbReference>
<evidence type="ECO:0000256" key="7">
    <source>
        <dbReference type="SAM" id="MobiDB-lite"/>
    </source>
</evidence>
<dbReference type="GO" id="GO:0016987">
    <property type="term" value="F:sigma factor activity"/>
    <property type="evidence" value="ECO:0007669"/>
    <property type="project" value="UniProtKB-KW"/>
</dbReference>
<keyword evidence="4 6" id="KW-0238">DNA-binding</keyword>